<dbReference type="PROSITE" id="PS51379">
    <property type="entry name" value="4FE4S_FER_2"/>
    <property type="match status" value="1"/>
</dbReference>
<protein>
    <submittedName>
        <fullName evidence="9">L-lactate dehydrogenase complex protein LldF</fullName>
    </submittedName>
</protein>
<dbReference type="InterPro" id="IPR024185">
    <property type="entry name" value="FTHF_cligase-like_sf"/>
</dbReference>
<accession>A0A7W5DP89</accession>
<proteinExistence type="predicted"/>
<evidence type="ECO:0000256" key="7">
    <source>
        <dbReference type="ARBA" id="ARBA00023014"/>
    </source>
</evidence>
<dbReference type="Pfam" id="PF02589">
    <property type="entry name" value="LUD_dom"/>
    <property type="match status" value="1"/>
</dbReference>
<reference evidence="9 10" key="1">
    <citation type="submission" date="2020-08" db="EMBL/GenBank/DDBJ databases">
        <title>Genomic Encyclopedia of Type Strains, Phase IV (KMG-IV): sequencing the most valuable type-strain genomes for metagenomic binning, comparative biology and taxonomic classification.</title>
        <authorList>
            <person name="Goeker M."/>
        </authorList>
    </citation>
    <scope>NUCLEOTIDE SEQUENCE [LARGE SCALE GENOMIC DNA]</scope>
    <source>
        <strain evidence="9 10">DSM 27471</strain>
    </source>
</reference>
<dbReference type="InterPro" id="IPR037171">
    <property type="entry name" value="NagB/RpiA_transferase-like"/>
</dbReference>
<evidence type="ECO:0000256" key="5">
    <source>
        <dbReference type="ARBA" id="ARBA00022982"/>
    </source>
</evidence>
<gene>
    <name evidence="9" type="ORF">FHX64_000569</name>
</gene>
<evidence type="ECO:0000256" key="1">
    <source>
        <dbReference type="ARBA" id="ARBA00022448"/>
    </source>
</evidence>
<name>A0A7W5DP89_9PORP</name>
<dbReference type="Gene3D" id="1.10.1060.10">
    <property type="entry name" value="Alpha-helical ferredoxin"/>
    <property type="match status" value="1"/>
</dbReference>
<keyword evidence="10" id="KW-1185">Reference proteome</keyword>
<evidence type="ECO:0000313" key="9">
    <source>
        <dbReference type="EMBL" id="MBB3186406.1"/>
    </source>
</evidence>
<dbReference type="InterPro" id="IPR009051">
    <property type="entry name" value="Helical_ferredxn"/>
</dbReference>
<dbReference type="GO" id="GO:0051539">
    <property type="term" value="F:4 iron, 4 sulfur cluster binding"/>
    <property type="evidence" value="ECO:0007669"/>
    <property type="project" value="UniProtKB-KW"/>
</dbReference>
<organism evidence="9 10">
    <name type="scientific">Microbacter margulisiae</name>
    <dbReference type="NCBI Taxonomy" id="1350067"/>
    <lineage>
        <taxon>Bacteria</taxon>
        <taxon>Pseudomonadati</taxon>
        <taxon>Bacteroidota</taxon>
        <taxon>Bacteroidia</taxon>
        <taxon>Bacteroidales</taxon>
        <taxon>Porphyromonadaceae</taxon>
        <taxon>Microbacter</taxon>
    </lineage>
</organism>
<dbReference type="PANTHER" id="PTHR47153">
    <property type="entry name" value="LACTATE UTILIZATION PROTEIN B"/>
    <property type="match status" value="1"/>
</dbReference>
<dbReference type="InterPro" id="IPR003741">
    <property type="entry name" value="LUD_dom"/>
</dbReference>
<dbReference type="AlphaFoldDB" id="A0A7W5DP89"/>
<dbReference type="SUPFAM" id="SSF100950">
    <property type="entry name" value="NagB/RpiA/CoA transferase-like"/>
    <property type="match status" value="1"/>
</dbReference>
<sequence>MKTTLKATTQFHKDAAKIAFNERHRKTLQFNISRYDLAVERGYKRYENLSLAKDRAAYIKRFMLAHWDEYLLQFETNITQRGAKVLWAMNAQEVVLYVNQILTEHQAKLLVKSKSMTTEEVSLNEVVQKLGCESVETDLGEFIVQVAGERPYHIVTPAMHKSKEDIAALFHDKFETPIDSSPEELTAYVRALLRKKFIAADVGVTGANFLIADIGAVAVTENEGNALMSTSFPKLHIVIAGIEKIIPEMRQLGLFQPLLATLGTGQQVTAYNTIFAGPRQQGEIDGPEEMVVILLDNGRTAVYEDDEVAEVLSCIRCGACLNACPVYKTIGGYTYNATYSGPIGSVITPFFKGMKEMGHLSFACSLCEKCAEVCPVRIPLPKLLLVNRRKVVEGTTRPLVEKISMKAFGLITGKRFWFDLLPANIKNIGAAPLNFTLWGPRRKMPVFHRSFTKQWNDR</sequence>
<dbReference type="GO" id="GO:0046872">
    <property type="term" value="F:metal ion binding"/>
    <property type="evidence" value="ECO:0007669"/>
    <property type="project" value="UniProtKB-KW"/>
</dbReference>
<evidence type="ECO:0000313" key="10">
    <source>
        <dbReference type="Proteomes" id="UP000544222"/>
    </source>
</evidence>
<dbReference type="InterPro" id="IPR004452">
    <property type="entry name" value="LutB/LldF"/>
</dbReference>
<dbReference type="Pfam" id="PF13183">
    <property type="entry name" value="Fer4_8"/>
    <property type="match status" value="1"/>
</dbReference>
<dbReference type="NCBIfam" id="TIGR00273">
    <property type="entry name" value="LutB/LldF family L-lactate oxidation iron-sulfur protein"/>
    <property type="match status" value="1"/>
</dbReference>
<dbReference type="Gene3D" id="3.40.50.10420">
    <property type="entry name" value="NagB/RpiA/CoA transferase-like"/>
    <property type="match status" value="1"/>
</dbReference>
<keyword evidence="5" id="KW-0249">Electron transport</keyword>
<keyword evidence="6" id="KW-0408">Iron</keyword>
<keyword evidence="7" id="KW-0411">Iron-sulfur</keyword>
<feature type="domain" description="4Fe-4S ferredoxin-type" evidence="8">
    <location>
        <begin position="304"/>
        <end position="336"/>
    </location>
</feature>
<evidence type="ECO:0000256" key="4">
    <source>
        <dbReference type="ARBA" id="ARBA00022737"/>
    </source>
</evidence>
<keyword evidence="3" id="KW-0479">Metal-binding</keyword>
<dbReference type="SUPFAM" id="SSF46548">
    <property type="entry name" value="alpha-helical ferredoxin"/>
    <property type="match status" value="1"/>
</dbReference>
<dbReference type="PROSITE" id="PS00198">
    <property type="entry name" value="4FE4S_FER_1"/>
    <property type="match status" value="2"/>
</dbReference>
<keyword evidence="1" id="KW-0813">Transport</keyword>
<dbReference type="InterPro" id="IPR017896">
    <property type="entry name" value="4Fe4S_Fe-S-bd"/>
</dbReference>
<dbReference type="InterPro" id="IPR017900">
    <property type="entry name" value="4Fe4S_Fe_S_CS"/>
</dbReference>
<dbReference type="Proteomes" id="UP000544222">
    <property type="component" value="Unassembled WGS sequence"/>
</dbReference>
<comment type="caution">
    <text evidence="9">The sequence shown here is derived from an EMBL/GenBank/DDBJ whole genome shotgun (WGS) entry which is preliminary data.</text>
</comment>
<dbReference type="GO" id="GO:0006089">
    <property type="term" value="P:lactate metabolic process"/>
    <property type="evidence" value="ECO:0007669"/>
    <property type="project" value="InterPro"/>
</dbReference>
<keyword evidence="4" id="KW-0677">Repeat</keyword>
<evidence type="ECO:0000256" key="6">
    <source>
        <dbReference type="ARBA" id="ARBA00023004"/>
    </source>
</evidence>
<evidence type="ECO:0000256" key="3">
    <source>
        <dbReference type="ARBA" id="ARBA00022723"/>
    </source>
</evidence>
<dbReference type="RefSeq" id="WP_221202128.1">
    <property type="nucleotide sequence ID" value="NZ_JACHYB010000001.1"/>
</dbReference>
<dbReference type="EMBL" id="JACHYB010000001">
    <property type="protein sequence ID" value="MBB3186406.1"/>
    <property type="molecule type" value="Genomic_DNA"/>
</dbReference>
<keyword evidence="2" id="KW-0004">4Fe-4S</keyword>
<evidence type="ECO:0000256" key="2">
    <source>
        <dbReference type="ARBA" id="ARBA00022485"/>
    </source>
</evidence>
<evidence type="ECO:0000259" key="8">
    <source>
        <dbReference type="PROSITE" id="PS51379"/>
    </source>
</evidence>
<dbReference type="PANTHER" id="PTHR47153:SF2">
    <property type="entry name" value="LACTATE UTILIZATION PROTEIN B"/>
    <property type="match status" value="1"/>
</dbReference>